<keyword evidence="3 4" id="KW-0664">Pyridoxine biosynthesis</keyword>
<keyword evidence="1 4" id="KW-0963">Cytoplasm</keyword>
<dbReference type="NCBIfam" id="NF003627">
    <property type="entry name" value="PRK05265.1-5"/>
    <property type="match status" value="1"/>
</dbReference>
<dbReference type="Pfam" id="PF03740">
    <property type="entry name" value="PdxJ"/>
    <property type="match status" value="1"/>
</dbReference>
<dbReference type="CDD" id="cd00003">
    <property type="entry name" value="PNPsynthase"/>
    <property type="match status" value="1"/>
</dbReference>
<gene>
    <name evidence="4" type="primary">pdxJ</name>
    <name evidence="6" type="ORF">COV72_00410</name>
</gene>
<feature type="binding site" evidence="4">
    <location>
        <position position="104"/>
    </location>
    <ligand>
        <name>1-deoxy-D-xylulose 5-phosphate</name>
        <dbReference type="ChEBI" id="CHEBI:57792"/>
    </ligand>
</feature>
<feature type="active site" description="Proton acceptor" evidence="4">
    <location>
        <position position="74"/>
    </location>
</feature>
<comment type="caution">
    <text evidence="6">The sequence shown here is derived from an EMBL/GenBank/DDBJ whole genome shotgun (WGS) entry which is preliminary data.</text>
</comment>
<keyword evidence="2 4" id="KW-0808">Transferase</keyword>
<dbReference type="AlphaFoldDB" id="A0A2H0M040"/>
<accession>A0A2H0M040</accession>
<feature type="binding site" evidence="4">
    <location>
        <begin position="13"/>
        <end position="14"/>
    </location>
    <ligand>
        <name>1-deoxy-D-xylulose 5-phosphate</name>
        <dbReference type="ChEBI" id="CHEBI:57792"/>
    </ligand>
</feature>
<protein>
    <recommendedName>
        <fullName evidence="4 5">Pyridoxine 5'-phosphate synthase</fullName>
        <shortName evidence="4">PNP synthase</shortName>
        <ecNumber evidence="4 5">2.6.99.2</ecNumber>
    </recommendedName>
</protein>
<feature type="binding site" evidence="4">
    <location>
        <position position="11"/>
    </location>
    <ligand>
        <name>3-amino-2-oxopropyl phosphate</name>
        <dbReference type="ChEBI" id="CHEBI:57279"/>
    </ligand>
</feature>
<comment type="function">
    <text evidence="4">Catalyzes the complicated ring closure reaction between the two acyclic compounds 1-deoxy-D-xylulose-5-phosphate (DXP) and 3-amino-2-oxopropyl phosphate (1-amino-acetone-3-phosphate or AAP) to form pyridoxine 5'-phosphate (PNP) and inorganic phosphate.</text>
</comment>
<dbReference type="GO" id="GO:0005829">
    <property type="term" value="C:cytosol"/>
    <property type="evidence" value="ECO:0007669"/>
    <property type="project" value="TreeGrafter"/>
</dbReference>
<dbReference type="InterPro" id="IPR036130">
    <property type="entry name" value="Pyridoxine-5'_phos_synth"/>
</dbReference>
<evidence type="ECO:0000256" key="3">
    <source>
        <dbReference type="ARBA" id="ARBA00023096"/>
    </source>
</evidence>
<sequence>MNNKPKRLGVNIDHIATIRQLRRGRNPDPVYAAAIVEQAGADGVVAHLREDRRHINDNDLALLKKSVTTQLNLEMSINPEIVAIAAKTKPHQATLVPEKRRELTTEGGLNVHGLKPRIKKAVSRLKDKGIKVSLFIEPSFDQVEESKTIGADSIELHTGKYALAKGVDRENELGQIIKAARYAKKIGLSVFAGHGLDYRNVKPIAGIEEIEELNIGYSIICRAVFVGLETAVKEMLRLIKSA</sequence>
<dbReference type="GO" id="GO:0033856">
    <property type="term" value="F:pyridoxine 5'-phosphate synthase activity"/>
    <property type="evidence" value="ECO:0007669"/>
    <property type="project" value="UniProtKB-UniRule"/>
</dbReference>
<feature type="active site" description="Proton acceptor" evidence="4">
    <location>
        <position position="47"/>
    </location>
</feature>
<dbReference type="Gene3D" id="3.20.20.70">
    <property type="entry name" value="Aldolase class I"/>
    <property type="match status" value="1"/>
</dbReference>
<evidence type="ECO:0000256" key="4">
    <source>
        <dbReference type="HAMAP-Rule" id="MF_00279"/>
    </source>
</evidence>
<dbReference type="UniPathway" id="UPA00244">
    <property type="reaction ID" value="UER00313"/>
</dbReference>
<dbReference type="PANTHER" id="PTHR30456">
    <property type="entry name" value="PYRIDOXINE 5'-PHOSPHATE SYNTHASE"/>
    <property type="match status" value="1"/>
</dbReference>
<dbReference type="PANTHER" id="PTHR30456:SF0">
    <property type="entry name" value="PYRIDOXINE 5'-PHOSPHATE SYNTHASE"/>
    <property type="match status" value="1"/>
</dbReference>
<evidence type="ECO:0000256" key="5">
    <source>
        <dbReference type="NCBIfam" id="TIGR00559"/>
    </source>
</evidence>
<comment type="similarity">
    <text evidence="4">Belongs to the PNP synthase family.</text>
</comment>
<evidence type="ECO:0000256" key="2">
    <source>
        <dbReference type="ARBA" id="ARBA00022679"/>
    </source>
</evidence>
<name>A0A2H0M040_9BACT</name>
<dbReference type="NCBIfam" id="TIGR00559">
    <property type="entry name" value="pdxJ"/>
    <property type="match status" value="1"/>
</dbReference>
<comment type="catalytic activity">
    <reaction evidence="4">
        <text>3-amino-2-oxopropyl phosphate + 1-deoxy-D-xylulose 5-phosphate = pyridoxine 5'-phosphate + phosphate + 2 H2O + H(+)</text>
        <dbReference type="Rhea" id="RHEA:15265"/>
        <dbReference type="ChEBI" id="CHEBI:15377"/>
        <dbReference type="ChEBI" id="CHEBI:15378"/>
        <dbReference type="ChEBI" id="CHEBI:43474"/>
        <dbReference type="ChEBI" id="CHEBI:57279"/>
        <dbReference type="ChEBI" id="CHEBI:57792"/>
        <dbReference type="ChEBI" id="CHEBI:58589"/>
        <dbReference type="EC" id="2.6.99.2"/>
    </reaction>
</comment>
<comment type="subcellular location">
    <subcellularLocation>
        <location evidence="4">Cytoplasm</location>
    </subcellularLocation>
</comment>
<reference evidence="6 7" key="1">
    <citation type="submission" date="2017-09" db="EMBL/GenBank/DDBJ databases">
        <title>Depth-based differentiation of microbial function through sediment-hosted aquifers and enrichment of novel symbionts in the deep terrestrial subsurface.</title>
        <authorList>
            <person name="Probst A.J."/>
            <person name="Ladd B."/>
            <person name="Jarett J.K."/>
            <person name="Geller-Mcgrath D.E."/>
            <person name="Sieber C.M."/>
            <person name="Emerson J.B."/>
            <person name="Anantharaman K."/>
            <person name="Thomas B.C."/>
            <person name="Malmstrom R."/>
            <person name="Stieglmeier M."/>
            <person name="Klingl A."/>
            <person name="Woyke T."/>
            <person name="Ryan C.M."/>
            <person name="Banfield J.F."/>
        </authorList>
    </citation>
    <scope>NUCLEOTIDE SEQUENCE [LARGE SCALE GENOMIC DNA]</scope>
    <source>
        <strain evidence="6">CG11_big_fil_rev_8_21_14_0_20_42_13</strain>
    </source>
</reference>
<dbReference type="InterPro" id="IPR004569">
    <property type="entry name" value="PyrdxlP_synth_PdxJ"/>
</dbReference>
<evidence type="ECO:0000256" key="1">
    <source>
        <dbReference type="ARBA" id="ARBA00022490"/>
    </source>
</evidence>
<comment type="pathway">
    <text evidence="4">Cofactor biosynthesis; pyridoxine 5'-phosphate biosynthesis; pyridoxine 5'-phosphate from D-erythrose 4-phosphate: step 5/5.</text>
</comment>
<dbReference type="NCBIfam" id="NF003625">
    <property type="entry name" value="PRK05265.1-3"/>
    <property type="match status" value="1"/>
</dbReference>
<dbReference type="HAMAP" id="MF_00279">
    <property type="entry name" value="PdxJ"/>
    <property type="match status" value="1"/>
</dbReference>
<feature type="site" description="Transition state stabilizer" evidence="4">
    <location>
        <position position="155"/>
    </location>
</feature>
<feature type="binding site" evidence="4">
    <location>
        <position position="195"/>
    </location>
    <ligand>
        <name>3-amino-2-oxopropyl phosphate</name>
        <dbReference type="ChEBI" id="CHEBI:57279"/>
    </ligand>
</feature>
<comment type="subunit">
    <text evidence="4">Homooctamer; tetramer of dimers.</text>
</comment>
<feature type="binding site" evidence="4">
    <location>
        <begin position="216"/>
        <end position="217"/>
    </location>
    <ligand>
        <name>3-amino-2-oxopropyl phosphate</name>
        <dbReference type="ChEBI" id="CHEBI:57279"/>
    </ligand>
</feature>
<feature type="binding site" evidence="4">
    <location>
        <position position="49"/>
    </location>
    <ligand>
        <name>1-deoxy-D-xylulose 5-phosphate</name>
        <dbReference type="ChEBI" id="CHEBI:57792"/>
    </ligand>
</feature>
<feature type="active site" description="Proton donor" evidence="4">
    <location>
        <position position="194"/>
    </location>
</feature>
<feature type="binding site" evidence="4">
    <location>
        <position position="22"/>
    </location>
    <ligand>
        <name>3-amino-2-oxopropyl phosphate</name>
        <dbReference type="ChEBI" id="CHEBI:57279"/>
    </ligand>
</feature>
<dbReference type="EC" id="2.6.99.2" evidence="4 5"/>
<evidence type="ECO:0000313" key="7">
    <source>
        <dbReference type="Proteomes" id="UP000229641"/>
    </source>
</evidence>
<dbReference type="SUPFAM" id="SSF63892">
    <property type="entry name" value="Pyridoxine 5'-phosphate synthase"/>
    <property type="match status" value="1"/>
</dbReference>
<feature type="binding site" evidence="4">
    <location>
        <position position="54"/>
    </location>
    <ligand>
        <name>1-deoxy-D-xylulose 5-phosphate</name>
        <dbReference type="ChEBI" id="CHEBI:57792"/>
    </ligand>
</feature>
<dbReference type="EMBL" id="PCWA01000007">
    <property type="protein sequence ID" value="PIQ90006.1"/>
    <property type="molecule type" value="Genomic_DNA"/>
</dbReference>
<dbReference type="InterPro" id="IPR013785">
    <property type="entry name" value="Aldolase_TIM"/>
</dbReference>
<dbReference type="GO" id="GO:0008615">
    <property type="term" value="P:pyridoxine biosynthetic process"/>
    <property type="evidence" value="ECO:0007669"/>
    <property type="project" value="UniProtKB-UniRule"/>
</dbReference>
<evidence type="ECO:0000313" key="6">
    <source>
        <dbReference type="EMBL" id="PIQ90006.1"/>
    </source>
</evidence>
<organism evidence="6 7">
    <name type="scientific">Candidatus Ghiorseimicrobium undicola</name>
    <dbReference type="NCBI Taxonomy" id="1974746"/>
    <lineage>
        <taxon>Bacteria</taxon>
        <taxon>Pseudomonadati</taxon>
        <taxon>Candidatus Omnitrophota</taxon>
        <taxon>Candidatus Ghiorseimicrobium</taxon>
    </lineage>
</organism>
<dbReference type="Proteomes" id="UP000229641">
    <property type="component" value="Unassembled WGS sequence"/>
</dbReference>
<proteinExistence type="inferred from homology"/>